<reference evidence="3 4" key="1">
    <citation type="journal article" date="2005" name="Nature">
        <title>Genome sequencing and analysis of Aspergillus oryzae.</title>
        <authorList>
            <person name="Machida M."/>
            <person name="Asai K."/>
            <person name="Sano M."/>
            <person name="Tanaka T."/>
            <person name="Kumagai T."/>
            <person name="Terai G."/>
            <person name="Kusumoto K."/>
            <person name="Arima T."/>
            <person name="Akita O."/>
            <person name="Kashiwagi Y."/>
            <person name="Abe K."/>
            <person name="Gomi K."/>
            <person name="Horiuchi H."/>
            <person name="Kitamoto K."/>
            <person name="Kobayashi T."/>
            <person name="Takeuchi M."/>
            <person name="Denning D.W."/>
            <person name="Galagan J.E."/>
            <person name="Nierman W.C."/>
            <person name="Yu J."/>
            <person name="Archer D.B."/>
            <person name="Bennett J.W."/>
            <person name="Bhatnagar D."/>
            <person name="Cleveland T.E."/>
            <person name="Fedorova N.D."/>
            <person name="Gotoh O."/>
            <person name="Horikawa H."/>
            <person name="Hosoyama A."/>
            <person name="Ichinomiya M."/>
            <person name="Igarashi R."/>
            <person name="Iwashita K."/>
            <person name="Juvvadi P.R."/>
            <person name="Kato M."/>
            <person name="Kato Y."/>
            <person name="Kin T."/>
            <person name="Kokubun A."/>
            <person name="Maeda H."/>
            <person name="Maeyama N."/>
            <person name="Maruyama J."/>
            <person name="Nagasaki H."/>
            <person name="Nakajima T."/>
            <person name="Oda K."/>
            <person name="Okada K."/>
            <person name="Paulsen I."/>
            <person name="Sakamoto K."/>
            <person name="Sawano T."/>
            <person name="Takahashi M."/>
            <person name="Takase K."/>
            <person name="Terabayashi Y."/>
            <person name="Wortman J."/>
            <person name="Yamada O."/>
            <person name="Yamagata Y."/>
            <person name="Anazawa H."/>
            <person name="Hata Y."/>
            <person name="Koide Y."/>
            <person name="Komori T."/>
            <person name="Koyama Y."/>
            <person name="Minetoki T."/>
            <person name="Suharnan S."/>
            <person name="Tanaka A."/>
            <person name="Isono K."/>
            <person name="Kuhara S."/>
            <person name="Ogasawara N."/>
            <person name="Kikuchi H."/>
        </authorList>
    </citation>
    <scope>NUCLEOTIDE SEQUENCE [LARGE SCALE GENOMIC DNA]</scope>
    <source>
        <strain evidence="4">ATCC 42149 / RIB 40</strain>
    </source>
</reference>
<dbReference type="AlphaFoldDB" id="Q2ULG9"/>
<protein>
    <submittedName>
        <fullName evidence="3">DNA, SC003</fullName>
    </submittedName>
</protein>
<feature type="domain" description="LACTB2 winged helix" evidence="2">
    <location>
        <begin position="165"/>
        <end position="211"/>
    </location>
</feature>
<dbReference type="GO" id="GO:0044550">
    <property type="term" value="P:secondary metabolite biosynthetic process"/>
    <property type="evidence" value="ECO:0007669"/>
    <property type="project" value="TreeGrafter"/>
</dbReference>
<dbReference type="STRING" id="510516.Q2ULG9"/>
<sequence length="220" mass="24434">MATQLVPLPEVERLSASVVRILGGNPGKLDEIRTHVNLNLHIVYTAGVEGATLKAFHTPGHTVDHMIFVLEEEDAIFTGDNVLGHGTAVFEDLKVYLSSLQRMQDRVSGRGYPGHGAVIDNATAKITEYIKHRQQREDEVIRVLRYGKLDVPDDEPSPERKASWTPLEIVKVIYHNVPESLHLPASHGVLQVLMKLEAEGKTIHDTESGKWRLETGKSAL</sequence>
<dbReference type="GeneID" id="5991581"/>
<evidence type="ECO:0000259" key="1">
    <source>
        <dbReference type="Pfam" id="PF00753"/>
    </source>
</evidence>
<dbReference type="EMBL" id="BA000050">
    <property type="protein sequence ID" value="BAE57596.1"/>
    <property type="molecule type" value="Genomic_DNA"/>
</dbReference>
<organism evidence="3 4">
    <name type="scientific">Aspergillus oryzae (strain ATCC 42149 / RIB 40)</name>
    <name type="common">Yellow koji mold</name>
    <dbReference type="NCBI Taxonomy" id="510516"/>
    <lineage>
        <taxon>Eukaryota</taxon>
        <taxon>Fungi</taxon>
        <taxon>Dikarya</taxon>
        <taxon>Ascomycota</taxon>
        <taxon>Pezizomycotina</taxon>
        <taxon>Eurotiomycetes</taxon>
        <taxon>Eurotiomycetidae</taxon>
        <taxon>Eurotiales</taxon>
        <taxon>Aspergillaceae</taxon>
        <taxon>Aspergillus</taxon>
        <taxon>Aspergillus subgen. Circumdati</taxon>
    </lineage>
</organism>
<dbReference type="Gene3D" id="1.10.10.10">
    <property type="entry name" value="Winged helix-like DNA-binding domain superfamily/Winged helix DNA-binding domain"/>
    <property type="match status" value="1"/>
</dbReference>
<name>Q2ULG9_ASPOR</name>
<dbReference type="InterPro" id="IPR001279">
    <property type="entry name" value="Metallo-B-lactamas"/>
</dbReference>
<dbReference type="InterPro" id="IPR050662">
    <property type="entry name" value="Sec-metab_biosynth-thioest"/>
</dbReference>
<feature type="domain" description="Metallo-beta-lactamase" evidence="1">
    <location>
        <begin position="33"/>
        <end position="106"/>
    </location>
</feature>
<gene>
    <name evidence="3" type="ORF">AO090003000416</name>
</gene>
<dbReference type="HOGENOM" id="CLU_048478_1_1_1"/>
<dbReference type="PANTHER" id="PTHR23131">
    <property type="entry name" value="ENDORIBONUCLEASE LACTB2"/>
    <property type="match status" value="1"/>
</dbReference>
<dbReference type="EMBL" id="AP007155">
    <property type="protein sequence ID" value="BAE57596.1"/>
    <property type="molecule type" value="Genomic_DNA"/>
</dbReference>
<dbReference type="InterPro" id="IPR036866">
    <property type="entry name" value="RibonucZ/Hydroxyglut_hydro"/>
</dbReference>
<dbReference type="Proteomes" id="UP000006564">
    <property type="component" value="Chromosome 2"/>
</dbReference>
<proteinExistence type="predicted"/>
<dbReference type="SUPFAM" id="SSF56281">
    <property type="entry name" value="Metallo-hydrolase/oxidoreductase"/>
    <property type="match status" value="1"/>
</dbReference>
<dbReference type="InterPro" id="IPR041516">
    <property type="entry name" value="LACTB2_WH"/>
</dbReference>
<evidence type="ECO:0000313" key="4">
    <source>
        <dbReference type="Proteomes" id="UP000006564"/>
    </source>
</evidence>
<dbReference type="InterPro" id="IPR036388">
    <property type="entry name" value="WH-like_DNA-bd_sf"/>
</dbReference>
<dbReference type="PANTHER" id="PTHR23131:SF0">
    <property type="entry name" value="ENDORIBONUCLEASE LACTB2"/>
    <property type="match status" value="1"/>
</dbReference>
<dbReference type="Gene3D" id="3.60.15.10">
    <property type="entry name" value="Ribonuclease Z/Hydroxyacylglutathione hydrolase-like"/>
    <property type="match status" value="1"/>
</dbReference>
<dbReference type="OMA" id="GDHVMAW"/>
<evidence type="ECO:0000313" key="3">
    <source>
        <dbReference type="EMBL" id="BAE57596.1"/>
    </source>
</evidence>
<keyword evidence="4" id="KW-1185">Reference proteome</keyword>
<dbReference type="Pfam" id="PF17778">
    <property type="entry name" value="WHD_BLACT"/>
    <property type="match status" value="1"/>
</dbReference>
<dbReference type="KEGG" id="aor:AO090003000416"/>
<evidence type="ECO:0000259" key="2">
    <source>
        <dbReference type="Pfam" id="PF17778"/>
    </source>
</evidence>
<dbReference type="Pfam" id="PF00753">
    <property type="entry name" value="Lactamase_B"/>
    <property type="match status" value="1"/>
</dbReference>
<dbReference type="RefSeq" id="XP_023089957.1">
    <property type="nucleotide sequence ID" value="XM_023234882.1"/>
</dbReference>
<dbReference type="FunFam" id="1.10.10.10:FF:000328">
    <property type="entry name" value="Lactamase beta 2"/>
    <property type="match status" value="1"/>
</dbReference>
<accession>Q2ULG9</accession>